<dbReference type="Proteomes" id="UP001054945">
    <property type="component" value="Unassembled WGS sequence"/>
</dbReference>
<dbReference type="EMBL" id="BPLR01005957">
    <property type="protein sequence ID" value="GIY06412.1"/>
    <property type="molecule type" value="Genomic_DNA"/>
</dbReference>
<proteinExistence type="predicted"/>
<gene>
    <name evidence="2" type="ORF">CEXT_150531</name>
</gene>
<accession>A0AAV4QAS2</accession>
<evidence type="ECO:0000313" key="3">
    <source>
        <dbReference type="Proteomes" id="UP001054945"/>
    </source>
</evidence>
<comment type="caution">
    <text evidence="2">The sequence shown here is derived from an EMBL/GenBank/DDBJ whole genome shotgun (WGS) entry which is preliminary data.</text>
</comment>
<feature type="compositionally biased region" description="Polar residues" evidence="1">
    <location>
        <begin position="40"/>
        <end position="52"/>
    </location>
</feature>
<evidence type="ECO:0000313" key="2">
    <source>
        <dbReference type="EMBL" id="GIY06412.1"/>
    </source>
</evidence>
<reference evidence="2 3" key="1">
    <citation type="submission" date="2021-06" db="EMBL/GenBank/DDBJ databases">
        <title>Caerostris extrusa draft genome.</title>
        <authorList>
            <person name="Kono N."/>
            <person name="Arakawa K."/>
        </authorList>
    </citation>
    <scope>NUCLEOTIDE SEQUENCE [LARGE SCALE GENOMIC DNA]</scope>
</reference>
<sequence>MKLAGKTGTTRGVLGIQDTLSANNYSLDASVNPDTHIKPTKSNQSRTLKASPSLSYGLGVQSTSALVKTQGPSTFCQRLLLPRAAEALVAVGQATLVI</sequence>
<organism evidence="2 3">
    <name type="scientific">Caerostris extrusa</name>
    <name type="common">Bark spider</name>
    <name type="synonym">Caerostris bankana</name>
    <dbReference type="NCBI Taxonomy" id="172846"/>
    <lineage>
        <taxon>Eukaryota</taxon>
        <taxon>Metazoa</taxon>
        <taxon>Ecdysozoa</taxon>
        <taxon>Arthropoda</taxon>
        <taxon>Chelicerata</taxon>
        <taxon>Arachnida</taxon>
        <taxon>Araneae</taxon>
        <taxon>Araneomorphae</taxon>
        <taxon>Entelegynae</taxon>
        <taxon>Araneoidea</taxon>
        <taxon>Araneidae</taxon>
        <taxon>Caerostris</taxon>
    </lineage>
</organism>
<feature type="region of interest" description="Disordered" evidence="1">
    <location>
        <begin position="27"/>
        <end position="52"/>
    </location>
</feature>
<dbReference type="AlphaFoldDB" id="A0AAV4QAS2"/>
<name>A0AAV4QAS2_CAEEX</name>
<evidence type="ECO:0000256" key="1">
    <source>
        <dbReference type="SAM" id="MobiDB-lite"/>
    </source>
</evidence>
<keyword evidence="3" id="KW-1185">Reference proteome</keyword>
<protein>
    <submittedName>
        <fullName evidence="2">Uncharacterized protein</fullName>
    </submittedName>
</protein>